<dbReference type="GeneID" id="81428781"/>
<reference evidence="1" key="1">
    <citation type="submission" date="2022-11" db="EMBL/GenBank/DDBJ databases">
        <authorList>
            <person name="Petersen C."/>
        </authorList>
    </citation>
    <scope>NUCLEOTIDE SEQUENCE</scope>
    <source>
        <strain evidence="1">IBT 26290</strain>
    </source>
</reference>
<proteinExistence type="predicted"/>
<dbReference type="Proteomes" id="UP001149163">
    <property type="component" value="Unassembled WGS sequence"/>
</dbReference>
<keyword evidence="2" id="KW-1185">Reference proteome</keyword>
<evidence type="ECO:0000313" key="2">
    <source>
        <dbReference type="Proteomes" id="UP001149163"/>
    </source>
</evidence>
<dbReference type="EMBL" id="JAPQKN010000004">
    <property type="protein sequence ID" value="KAJ5160476.1"/>
    <property type="molecule type" value="Genomic_DNA"/>
</dbReference>
<organism evidence="1 2">
    <name type="scientific">Penicillium canariense</name>
    <dbReference type="NCBI Taxonomy" id="189055"/>
    <lineage>
        <taxon>Eukaryota</taxon>
        <taxon>Fungi</taxon>
        <taxon>Dikarya</taxon>
        <taxon>Ascomycota</taxon>
        <taxon>Pezizomycotina</taxon>
        <taxon>Eurotiomycetes</taxon>
        <taxon>Eurotiomycetidae</taxon>
        <taxon>Eurotiales</taxon>
        <taxon>Aspergillaceae</taxon>
        <taxon>Penicillium</taxon>
    </lineage>
</organism>
<gene>
    <name evidence="1" type="ORF">N7482_007480</name>
</gene>
<dbReference type="AlphaFoldDB" id="A0A9W9HZI5"/>
<sequence length="198" mass="21250">MPAITAKAVADGLVESPKGEVGESKGLGRSGWAQTTPHSRHLRGLHPLACLACLVRSLAVYFGVCFTHGGFPVDRDVLPLFAMPIMRTGASTALLFYYPPSQPVSMVESRASHAAKSTWDFPQSFHIQAYPHWQASPLCHYFTIMIMITNTTSLPQSAFSTMSITALAGAHPVAIGVKIVRESHFPAPALAEPTPPPS</sequence>
<accession>A0A9W9HZI5</accession>
<reference evidence="1" key="2">
    <citation type="journal article" date="2023" name="IMA Fungus">
        <title>Comparative genomic study of the Penicillium genus elucidates a diverse pangenome and 15 lateral gene transfer events.</title>
        <authorList>
            <person name="Petersen C."/>
            <person name="Sorensen T."/>
            <person name="Nielsen M.R."/>
            <person name="Sondergaard T.E."/>
            <person name="Sorensen J.L."/>
            <person name="Fitzpatrick D.A."/>
            <person name="Frisvad J.C."/>
            <person name="Nielsen K.L."/>
        </authorList>
    </citation>
    <scope>NUCLEOTIDE SEQUENCE</scope>
    <source>
        <strain evidence="1">IBT 26290</strain>
    </source>
</reference>
<name>A0A9W9HZI5_9EURO</name>
<protein>
    <submittedName>
        <fullName evidence="1">Uncharacterized protein</fullName>
    </submittedName>
</protein>
<evidence type="ECO:0000313" key="1">
    <source>
        <dbReference type="EMBL" id="KAJ5160476.1"/>
    </source>
</evidence>
<comment type="caution">
    <text evidence="1">The sequence shown here is derived from an EMBL/GenBank/DDBJ whole genome shotgun (WGS) entry which is preliminary data.</text>
</comment>
<dbReference type="RefSeq" id="XP_056542034.1">
    <property type="nucleotide sequence ID" value="XM_056689605.1"/>
</dbReference>